<dbReference type="Proteomes" id="UP000653454">
    <property type="component" value="Unassembled WGS sequence"/>
</dbReference>
<feature type="compositionally biased region" description="Low complexity" evidence="1">
    <location>
        <begin position="330"/>
        <end position="346"/>
    </location>
</feature>
<protein>
    <submittedName>
        <fullName evidence="2">(diamondback moth) hypothetical protein</fullName>
    </submittedName>
</protein>
<organism evidence="2 3">
    <name type="scientific">Plutella xylostella</name>
    <name type="common">Diamondback moth</name>
    <name type="synonym">Plutella maculipennis</name>
    <dbReference type="NCBI Taxonomy" id="51655"/>
    <lineage>
        <taxon>Eukaryota</taxon>
        <taxon>Metazoa</taxon>
        <taxon>Ecdysozoa</taxon>
        <taxon>Arthropoda</taxon>
        <taxon>Hexapoda</taxon>
        <taxon>Insecta</taxon>
        <taxon>Pterygota</taxon>
        <taxon>Neoptera</taxon>
        <taxon>Endopterygota</taxon>
        <taxon>Lepidoptera</taxon>
        <taxon>Glossata</taxon>
        <taxon>Ditrysia</taxon>
        <taxon>Yponomeutoidea</taxon>
        <taxon>Plutellidae</taxon>
        <taxon>Plutella</taxon>
    </lineage>
</organism>
<feature type="compositionally biased region" description="Polar residues" evidence="1">
    <location>
        <begin position="303"/>
        <end position="315"/>
    </location>
</feature>
<accession>A0A8S4EWB5</accession>
<dbReference type="PANTHER" id="PTHR34239:SF2">
    <property type="entry name" value="TRANSPOSABLE ELEMENT P TRANSPOSASE_THAP9 CONSERVED DOMAIN-CONTAINING PROTEIN"/>
    <property type="match status" value="1"/>
</dbReference>
<dbReference type="AlphaFoldDB" id="A0A8S4EWB5"/>
<gene>
    <name evidence="2" type="ORF">PLXY2_LOCUS7123</name>
</gene>
<evidence type="ECO:0000313" key="2">
    <source>
        <dbReference type="EMBL" id="CAG9120206.1"/>
    </source>
</evidence>
<feature type="compositionally biased region" description="Pro residues" evidence="1">
    <location>
        <begin position="361"/>
        <end position="372"/>
    </location>
</feature>
<feature type="region of interest" description="Disordered" evidence="1">
    <location>
        <begin position="76"/>
        <end position="117"/>
    </location>
</feature>
<comment type="caution">
    <text evidence="2">The sequence shown here is derived from an EMBL/GenBank/DDBJ whole genome shotgun (WGS) entry which is preliminary data.</text>
</comment>
<evidence type="ECO:0000313" key="3">
    <source>
        <dbReference type="Proteomes" id="UP000653454"/>
    </source>
</evidence>
<dbReference type="PANTHER" id="PTHR34239">
    <property type="entry name" value="APPLE DOMAIN-CONTAINING PROTEIN"/>
    <property type="match status" value="1"/>
</dbReference>
<name>A0A8S4EWB5_PLUXY</name>
<dbReference type="EMBL" id="CAJHNJ030000023">
    <property type="protein sequence ID" value="CAG9120206.1"/>
    <property type="molecule type" value="Genomic_DNA"/>
</dbReference>
<reference evidence="2" key="1">
    <citation type="submission" date="2020-11" db="EMBL/GenBank/DDBJ databases">
        <authorList>
            <person name="Whiteford S."/>
        </authorList>
    </citation>
    <scope>NUCLEOTIDE SEQUENCE</scope>
</reference>
<keyword evidence="3" id="KW-1185">Reference proteome</keyword>
<sequence length="378" mass="42137">MILCLPIRVYADAAAGVRYTERFYKLVAFDIFTDEYGSTTSRSGSPISGDERIYLSEVENSDPQQTTLRSVIQAAPTTAPDNRHPPGDDGNVASTSAEPQPGPSGLSSNSNRPALSGDILEALGDPKAKGEVFGPKILDEISERWGRVLVDGLTKEQKVDIQEKNLVPENFKLAKAPLLNQEVIGVLGESVKNRDKLLEKSQNHLGLGIASLASFTSSLIENDLGKIDIIKKISDITQIFLDLHNENTKTRRKLVMSSLDKNFNTSITDVKRDKYLFGDNLWEKIRAVKTAERSGHHIRRSDNMNQRRYPSQQGNWRGPPRQYNQRLPKQGGQRRQQYQPYRRAPAPSALPNERAPYPSRSAPPPPPPPPGRPPRRPH</sequence>
<proteinExistence type="predicted"/>
<feature type="region of interest" description="Disordered" evidence="1">
    <location>
        <begin position="291"/>
        <end position="378"/>
    </location>
</feature>
<evidence type="ECO:0000256" key="1">
    <source>
        <dbReference type="SAM" id="MobiDB-lite"/>
    </source>
</evidence>